<protein>
    <submittedName>
        <fullName evidence="2">Uncharacterized protein</fullName>
    </submittedName>
</protein>
<sequence>VSVEVEARLFGKNDRIRFLEAEIEKEEELEKKEEDLEKKAKDLKQELIITQLKHELREEKER</sequence>
<dbReference type="Proteomes" id="UP000824469">
    <property type="component" value="Unassembled WGS sequence"/>
</dbReference>
<feature type="coiled-coil region" evidence="1">
    <location>
        <begin position="9"/>
        <end position="53"/>
    </location>
</feature>
<evidence type="ECO:0000256" key="1">
    <source>
        <dbReference type="SAM" id="Coils"/>
    </source>
</evidence>
<organism evidence="2 3">
    <name type="scientific">Taxus chinensis</name>
    <name type="common">Chinese yew</name>
    <name type="synonym">Taxus wallichiana var. chinensis</name>
    <dbReference type="NCBI Taxonomy" id="29808"/>
    <lineage>
        <taxon>Eukaryota</taxon>
        <taxon>Viridiplantae</taxon>
        <taxon>Streptophyta</taxon>
        <taxon>Embryophyta</taxon>
        <taxon>Tracheophyta</taxon>
        <taxon>Spermatophyta</taxon>
        <taxon>Pinopsida</taxon>
        <taxon>Pinidae</taxon>
        <taxon>Conifers II</taxon>
        <taxon>Cupressales</taxon>
        <taxon>Taxaceae</taxon>
        <taxon>Taxus</taxon>
    </lineage>
</organism>
<evidence type="ECO:0000313" key="3">
    <source>
        <dbReference type="Proteomes" id="UP000824469"/>
    </source>
</evidence>
<reference evidence="2 3" key="1">
    <citation type="journal article" date="2021" name="Nat. Plants">
        <title>The Taxus genome provides insights into paclitaxel biosynthesis.</title>
        <authorList>
            <person name="Xiong X."/>
            <person name="Gou J."/>
            <person name="Liao Q."/>
            <person name="Li Y."/>
            <person name="Zhou Q."/>
            <person name="Bi G."/>
            <person name="Li C."/>
            <person name="Du R."/>
            <person name="Wang X."/>
            <person name="Sun T."/>
            <person name="Guo L."/>
            <person name="Liang H."/>
            <person name="Lu P."/>
            <person name="Wu Y."/>
            <person name="Zhang Z."/>
            <person name="Ro D.K."/>
            <person name="Shang Y."/>
            <person name="Huang S."/>
            <person name="Yan J."/>
        </authorList>
    </citation>
    <scope>NUCLEOTIDE SEQUENCE [LARGE SCALE GENOMIC DNA]</scope>
    <source>
        <strain evidence="2">Ta-2019</strain>
    </source>
</reference>
<dbReference type="EMBL" id="JAHRHJ020000001">
    <property type="protein sequence ID" value="KAH9331967.1"/>
    <property type="molecule type" value="Genomic_DNA"/>
</dbReference>
<keyword evidence="3" id="KW-1185">Reference proteome</keyword>
<comment type="caution">
    <text evidence="2">The sequence shown here is derived from an EMBL/GenBank/DDBJ whole genome shotgun (WGS) entry which is preliminary data.</text>
</comment>
<dbReference type="AlphaFoldDB" id="A0AA38H2K8"/>
<evidence type="ECO:0000313" key="2">
    <source>
        <dbReference type="EMBL" id="KAH9331967.1"/>
    </source>
</evidence>
<accession>A0AA38H2K8</accession>
<keyword evidence="1" id="KW-0175">Coiled coil</keyword>
<gene>
    <name evidence="2" type="ORF">KI387_004075</name>
</gene>
<name>A0AA38H2K8_TAXCH</name>
<feature type="non-terminal residue" evidence="2">
    <location>
        <position position="62"/>
    </location>
</feature>
<proteinExistence type="predicted"/>
<feature type="non-terminal residue" evidence="2">
    <location>
        <position position="1"/>
    </location>
</feature>